<name>A0A2S5AC38_9FLAO</name>
<dbReference type="RefSeq" id="WP_103805767.1">
    <property type="nucleotide sequence ID" value="NZ_PQVG01000004.1"/>
</dbReference>
<evidence type="ECO:0000313" key="1">
    <source>
        <dbReference type="EMBL" id="POY39879.1"/>
    </source>
</evidence>
<evidence type="ECO:0008006" key="3">
    <source>
        <dbReference type="Google" id="ProtNLM"/>
    </source>
</evidence>
<dbReference type="EMBL" id="PQVG01000004">
    <property type="protein sequence ID" value="POY39879.1"/>
    <property type="molecule type" value="Genomic_DNA"/>
</dbReference>
<accession>A0A2S5AC38</accession>
<evidence type="ECO:0000313" key="2">
    <source>
        <dbReference type="Proteomes" id="UP000237310"/>
    </source>
</evidence>
<proteinExistence type="predicted"/>
<reference evidence="1 2" key="1">
    <citation type="submission" date="2018-01" db="EMBL/GenBank/DDBJ databases">
        <authorList>
            <person name="Gaut B.S."/>
            <person name="Morton B.R."/>
            <person name="Clegg M.T."/>
            <person name="Duvall M.R."/>
        </authorList>
    </citation>
    <scope>NUCLEOTIDE SEQUENCE [LARGE SCALE GENOMIC DNA]</scope>
    <source>
        <strain evidence="1 2">HR-AY</strain>
    </source>
</reference>
<dbReference type="Pfam" id="PF13585">
    <property type="entry name" value="CHU_C"/>
    <property type="match status" value="1"/>
</dbReference>
<dbReference type="AlphaFoldDB" id="A0A2S5AC38"/>
<dbReference type="Gene3D" id="2.60.40.10">
    <property type="entry name" value="Immunoglobulins"/>
    <property type="match status" value="1"/>
</dbReference>
<organism evidence="1 2">
    <name type="scientific">Flavobacterium alvei</name>
    <dbReference type="NCBI Taxonomy" id="2080416"/>
    <lineage>
        <taxon>Bacteria</taxon>
        <taxon>Pseudomonadati</taxon>
        <taxon>Bacteroidota</taxon>
        <taxon>Flavobacteriia</taxon>
        <taxon>Flavobacteriales</taxon>
        <taxon>Flavobacteriaceae</taxon>
        <taxon>Flavobacterium</taxon>
    </lineage>
</organism>
<dbReference type="InterPro" id="IPR013783">
    <property type="entry name" value="Ig-like_fold"/>
</dbReference>
<dbReference type="OrthoDB" id="678019at2"/>
<dbReference type="Proteomes" id="UP000237310">
    <property type="component" value="Unassembled WGS sequence"/>
</dbReference>
<comment type="caution">
    <text evidence="1">The sequence shown here is derived from an EMBL/GenBank/DDBJ whole genome shotgun (WGS) entry which is preliminary data.</text>
</comment>
<gene>
    <name evidence="1" type="ORF">C3L50_08595</name>
</gene>
<protein>
    <recommendedName>
        <fullName evidence="3">Ig-like domain-containing protein</fullName>
    </recommendedName>
</protein>
<sequence>MKFPILNKYFFCFLILVSTLTTIVYGQTIAPQILPFDKICAGTFNEFDATFNHSGFPAGTTFEVQLSDNTGSFTNPISTTIVSSTDITASQKKITFAVPTTLIGSDVYKLRVKSSTGFISSNFFVKDAVNVGGTLTYFPAYYKPYEESFFINNKQATASICTGGSVTLAIDNSTPTIPNSSPVNYSSIKYKWYKDNVVVSGATSSSLIAKSAGVYYVMLDYGTCTDSNFRSNSVTVTQSSGGTSASVVSSLGNPFCSAGGATTLGLGSVTGNTYQWYKDNVKINGATTKTLLANQEGFYSVFVDFGGCSSTFTIDLKELKTVSSINIPDTNVIADGEIIKVIVTTNAASPTFEWYKNNTLISGITTNTYDVTSTGNYKVKITQQSGCAVVDEVSFLVNSVIDLNVVKIPNLISPNGDGINDTWVIPQEFSVGSNTKVEIRNSNGELVFTSDNYLNNWPESPIEFKQINPVFYYFIKPQDGATKKGSITIVK</sequence>
<keyword evidence="2" id="KW-1185">Reference proteome</keyword>